<protein>
    <recommendedName>
        <fullName evidence="3">DUF5329 domain-containing protein</fullName>
    </recommendedName>
</protein>
<evidence type="ECO:0000313" key="1">
    <source>
        <dbReference type="EMBL" id="SEC54132.1"/>
    </source>
</evidence>
<evidence type="ECO:0008006" key="3">
    <source>
        <dbReference type="Google" id="ProtNLM"/>
    </source>
</evidence>
<name>A0A231FYJ3_PSEJE</name>
<accession>A0A231FYJ3</accession>
<dbReference type="EMBL" id="FNTC01000002">
    <property type="protein sequence ID" value="SEC54132.1"/>
    <property type="molecule type" value="Genomic_DNA"/>
</dbReference>
<sequence length="132" mass="14911">MRMWMEGTARPISQLMMAAGISLIAIVTNGQVQATPQATQEIKGLLDFVEHSECQFVRNGSEYPGPRARAHLEKKLNYLEGKNMVNSAEDFIDLAATKSSMSDRVYEVRCSEGVEPASTWLKRELQRQRQLH</sequence>
<organism evidence="1 2">
    <name type="scientific">Pseudomonas jessenii</name>
    <dbReference type="NCBI Taxonomy" id="77298"/>
    <lineage>
        <taxon>Bacteria</taxon>
        <taxon>Pseudomonadati</taxon>
        <taxon>Pseudomonadota</taxon>
        <taxon>Gammaproteobacteria</taxon>
        <taxon>Pseudomonadales</taxon>
        <taxon>Pseudomonadaceae</taxon>
        <taxon>Pseudomonas</taxon>
    </lineage>
</organism>
<proteinExistence type="predicted"/>
<dbReference type="AlphaFoldDB" id="A0A231FYJ3"/>
<gene>
    <name evidence="1" type="ORF">SAMN04490187_4758</name>
</gene>
<dbReference type="RefSeq" id="WP_090456225.1">
    <property type="nucleotide sequence ID" value="NZ_FNTC01000002.1"/>
</dbReference>
<evidence type="ECO:0000313" key="2">
    <source>
        <dbReference type="Proteomes" id="UP000198542"/>
    </source>
</evidence>
<dbReference type="InterPro" id="IPR035242">
    <property type="entry name" value="DUF5329"/>
</dbReference>
<keyword evidence="2" id="KW-1185">Reference proteome</keyword>
<reference evidence="2" key="1">
    <citation type="submission" date="2016-10" db="EMBL/GenBank/DDBJ databases">
        <authorList>
            <person name="Varghese N."/>
            <person name="Submissions S."/>
        </authorList>
    </citation>
    <scope>NUCLEOTIDE SEQUENCE [LARGE SCALE GENOMIC DNA]</scope>
    <source>
        <strain evidence="2">BS3660</strain>
    </source>
</reference>
<dbReference type="Proteomes" id="UP000198542">
    <property type="component" value="Unassembled WGS sequence"/>
</dbReference>
<dbReference type="Pfam" id="PF17263">
    <property type="entry name" value="DUF5329"/>
    <property type="match status" value="1"/>
</dbReference>